<evidence type="ECO:0000256" key="1">
    <source>
        <dbReference type="ARBA" id="ARBA00022448"/>
    </source>
</evidence>
<dbReference type="InterPro" id="IPR051811">
    <property type="entry name" value="Cytochrome_c550/c551-like"/>
</dbReference>
<evidence type="ECO:0000256" key="3">
    <source>
        <dbReference type="ARBA" id="ARBA00022723"/>
    </source>
</evidence>
<dbReference type="Gene3D" id="1.10.760.10">
    <property type="entry name" value="Cytochrome c-like domain"/>
    <property type="match status" value="1"/>
</dbReference>
<keyword evidence="5 6" id="KW-0408">Iron</keyword>
<evidence type="ECO:0000259" key="8">
    <source>
        <dbReference type="PROSITE" id="PS51007"/>
    </source>
</evidence>
<keyword evidence="10" id="KW-1185">Reference proteome</keyword>
<feature type="chain" id="PRO_5046401557" evidence="7">
    <location>
        <begin position="20"/>
        <end position="107"/>
    </location>
</feature>
<keyword evidence="3 6" id="KW-0479">Metal-binding</keyword>
<evidence type="ECO:0000256" key="5">
    <source>
        <dbReference type="ARBA" id="ARBA00023004"/>
    </source>
</evidence>
<reference evidence="10" key="1">
    <citation type="journal article" date="2019" name="Int. J. Syst. Evol. Microbiol.">
        <title>The Global Catalogue of Microorganisms (GCM) 10K type strain sequencing project: providing services to taxonomists for standard genome sequencing and annotation.</title>
        <authorList>
            <consortium name="The Broad Institute Genomics Platform"/>
            <consortium name="The Broad Institute Genome Sequencing Center for Infectious Disease"/>
            <person name="Wu L."/>
            <person name="Ma J."/>
        </authorList>
    </citation>
    <scope>NUCLEOTIDE SEQUENCE [LARGE SCALE GENOMIC DNA]</scope>
    <source>
        <strain evidence="10">KCTC 33575</strain>
    </source>
</reference>
<evidence type="ECO:0000256" key="6">
    <source>
        <dbReference type="PROSITE-ProRule" id="PRU00433"/>
    </source>
</evidence>
<evidence type="ECO:0000256" key="4">
    <source>
        <dbReference type="ARBA" id="ARBA00022982"/>
    </source>
</evidence>
<evidence type="ECO:0000313" key="10">
    <source>
        <dbReference type="Proteomes" id="UP001597519"/>
    </source>
</evidence>
<dbReference type="InterPro" id="IPR036909">
    <property type="entry name" value="Cyt_c-like_dom_sf"/>
</dbReference>
<dbReference type="PANTHER" id="PTHR37823">
    <property type="entry name" value="CYTOCHROME C-553-LIKE"/>
    <property type="match status" value="1"/>
</dbReference>
<keyword evidence="1" id="KW-0813">Transport</keyword>
<comment type="caution">
    <text evidence="9">The sequence shown here is derived from an EMBL/GenBank/DDBJ whole genome shotgun (WGS) entry which is preliminary data.</text>
</comment>
<keyword evidence="7" id="KW-0732">Signal</keyword>
<organism evidence="9 10">
    <name type="scientific">Corticicoccus populi</name>
    <dbReference type="NCBI Taxonomy" id="1812821"/>
    <lineage>
        <taxon>Bacteria</taxon>
        <taxon>Bacillati</taxon>
        <taxon>Bacillota</taxon>
        <taxon>Bacilli</taxon>
        <taxon>Bacillales</taxon>
        <taxon>Staphylococcaceae</taxon>
        <taxon>Corticicoccus</taxon>
    </lineage>
</organism>
<dbReference type="Pfam" id="PF13442">
    <property type="entry name" value="Cytochrome_CBB3"/>
    <property type="match status" value="1"/>
</dbReference>
<protein>
    <submittedName>
        <fullName evidence="9">C-type cytochrome</fullName>
    </submittedName>
</protein>
<evidence type="ECO:0000256" key="2">
    <source>
        <dbReference type="ARBA" id="ARBA00022617"/>
    </source>
</evidence>
<keyword evidence="4" id="KW-0249">Electron transport</keyword>
<name>A0ABW5WTZ2_9STAP</name>
<feature type="signal peptide" evidence="7">
    <location>
        <begin position="1"/>
        <end position="19"/>
    </location>
</feature>
<sequence>MFKKLLLFTGMSSVLLVGACGSGEDSASTEDLSPGEELYQANSCMGCHGRALEGGTGPNLQDVGNRYTPDEIESIIVNGKGQMRGGLITDQEDLDTIVEWLSSQTEE</sequence>
<keyword evidence="2 6" id="KW-0349">Heme</keyword>
<dbReference type="PROSITE" id="PS51257">
    <property type="entry name" value="PROKAR_LIPOPROTEIN"/>
    <property type="match status" value="1"/>
</dbReference>
<dbReference type="EMBL" id="JBHUOQ010000001">
    <property type="protein sequence ID" value="MFD2830255.1"/>
    <property type="molecule type" value="Genomic_DNA"/>
</dbReference>
<dbReference type="PANTHER" id="PTHR37823:SF3">
    <property type="entry name" value="CYTOCHROME C-551"/>
    <property type="match status" value="1"/>
</dbReference>
<gene>
    <name evidence="9" type="ORF">ACFSX4_07200</name>
</gene>
<evidence type="ECO:0000313" key="9">
    <source>
        <dbReference type="EMBL" id="MFD2830255.1"/>
    </source>
</evidence>
<evidence type="ECO:0000256" key="7">
    <source>
        <dbReference type="SAM" id="SignalP"/>
    </source>
</evidence>
<dbReference type="Proteomes" id="UP001597519">
    <property type="component" value="Unassembled WGS sequence"/>
</dbReference>
<accession>A0ABW5WTZ2</accession>
<dbReference type="PROSITE" id="PS51007">
    <property type="entry name" value="CYTC"/>
    <property type="match status" value="1"/>
</dbReference>
<feature type="domain" description="Cytochrome c" evidence="8">
    <location>
        <begin position="30"/>
        <end position="105"/>
    </location>
</feature>
<dbReference type="RefSeq" id="WP_377773009.1">
    <property type="nucleotide sequence ID" value="NZ_JBHUOQ010000001.1"/>
</dbReference>
<proteinExistence type="predicted"/>
<dbReference type="SUPFAM" id="SSF46626">
    <property type="entry name" value="Cytochrome c"/>
    <property type="match status" value="1"/>
</dbReference>
<dbReference type="InterPro" id="IPR009056">
    <property type="entry name" value="Cyt_c-like_dom"/>
</dbReference>